<keyword evidence="1" id="KW-0560">Oxidoreductase</keyword>
<dbReference type="Proteomes" id="UP001229651">
    <property type="component" value="Unassembled WGS sequence"/>
</dbReference>
<accession>A0ABU0F444</accession>
<dbReference type="SUPFAM" id="SSF50475">
    <property type="entry name" value="FMN-binding split barrel"/>
    <property type="match status" value="1"/>
</dbReference>
<dbReference type="InterPro" id="IPR012349">
    <property type="entry name" value="Split_barrel_FMN-bd"/>
</dbReference>
<feature type="domain" description="Flavin reductase like" evidence="2">
    <location>
        <begin position="17"/>
        <end position="158"/>
    </location>
</feature>
<reference evidence="3 4" key="1">
    <citation type="submission" date="2023-07" db="EMBL/GenBank/DDBJ databases">
        <title>Sequencing the genomes of 1000 actinobacteria strains.</title>
        <authorList>
            <person name="Klenk H.-P."/>
        </authorList>
    </citation>
    <scope>NUCLEOTIDE SEQUENCE [LARGE SCALE GENOMIC DNA]</scope>
    <source>
        <strain evidence="3 4">DSM 45805</strain>
    </source>
</reference>
<dbReference type="EMBL" id="JAUSUT010000001">
    <property type="protein sequence ID" value="MDQ0382301.1"/>
    <property type="molecule type" value="Genomic_DNA"/>
</dbReference>
<evidence type="ECO:0000313" key="4">
    <source>
        <dbReference type="Proteomes" id="UP001229651"/>
    </source>
</evidence>
<dbReference type="SMART" id="SM00903">
    <property type="entry name" value="Flavin_Reduct"/>
    <property type="match status" value="1"/>
</dbReference>
<dbReference type="PANTHER" id="PTHR30466:SF1">
    <property type="entry name" value="FMN REDUCTASE (NADH) RUTF"/>
    <property type="match status" value="1"/>
</dbReference>
<name>A0ABU0F444_9PSEU</name>
<evidence type="ECO:0000256" key="1">
    <source>
        <dbReference type="ARBA" id="ARBA00023002"/>
    </source>
</evidence>
<proteinExistence type="predicted"/>
<dbReference type="RefSeq" id="WP_306997369.1">
    <property type="nucleotide sequence ID" value="NZ_JAUSUT010000001.1"/>
</dbReference>
<dbReference type="Pfam" id="PF01613">
    <property type="entry name" value="Flavin_Reduct"/>
    <property type="match status" value="1"/>
</dbReference>
<dbReference type="PANTHER" id="PTHR30466">
    <property type="entry name" value="FLAVIN REDUCTASE"/>
    <property type="match status" value="1"/>
</dbReference>
<protein>
    <submittedName>
        <fullName evidence="3">Flavin reductase (DIM6/NTAB) family NADH-FMN oxidoreductase RutF</fullName>
    </submittedName>
</protein>
<dbReference type="Gene3D" id="2.30.110.10">
    <property type="entry name" value="Electron Transport, Fmn-binding Protein, Chain A"/>
    <property type="match status" value="1"/>
</dbReference>
<gene>
    <name evidence="3" type="ORF">FB470_006295</name>
</gene>
<evidence type="ECO:0000259" key="2">
    <source>
        <dbReference type="SMART" id="SM00903"/>
    </source>
</evidence>
<evidence type="ECO:0000313" key="3">
    <source>
        <dbReference type="EMBL" id="MDQ0382301.1"/>
    </source>
</evidence>
<organism evidence="3 4">
    <name type="scientific">Amycolatopsis thermophila</name>
    <dbReference type="NCBI Taxonomy" id="206084"/>
    <lineage>
        <taxon>Bacteria</taxon>
        <taxon>Bacillati</taxon>
        <taxon>Actinomycetota</taxon>
        <taxon>Actinomycetes</taxon>
        <taxon>Pseudonocardiales</taxon>
        <taxon>Pseudonocardiaceae</taxon>
        <taxon>Amycolatopsis</taxon>
    </lineage>
</organism>
<dbReference type="InterPro" id="IPR002563">
    <property type="entry name" value="Flavin_Rdtase-like_dom"/>
</dbReference>
<comment type="caution">
    <text evidence="3">The sequence shown here is derived from an EMBL/GenBank/DDBJ whole genome shotgun (WGS) entry which is preliminary data.</text>
</comment>
<keyword evidence="4" id="KW-1185">Reference proteome</keyword>
<sequence>MDTTISPSLAEDFREVMARVCTPVSVVTTLDGQRPHGTTVSAFSSLSLRPPMVLVALDRASDLLALVRDTGRFGLNVLGSGQAGLAVRFAGKGRDKFDGVPWRPEHGVPRLPDTAGFLACAVDSLVAGGDHMIVLGRVLGAGRGEVPPLTYHARSFGTHTAVGGEAA</sequence>
<dbReference type="InterPro" id="IPR050268">
    <property type="entry name" value="NADH-dep_flavin_reductase"/>
</dbReference>